<evidence type="ECO:0000259" key="3">
    <source>
        <dbReference type="Pfam" id="PF00144"/>
    </source>
</evidence>
<accession>A0ABR0KL18</accession>
<keyword evidence="2" id="KW-0378">Hydrolase</keyword>
<dbReference type="InterPro" id="IPR001466">
    <property type="entry name" value="Beta-lactam-related"/>
</dbReference>
<evidence type="ECO:0000256" key="2">
    <source>
        <dbReference type="ARBA" id="ARBA00022801"/>
    </source>
</evidence>
<gene>
    <name evidence="4" type="ORF">LTR24_001258</name>
</gene>
<organism evidence="4 5">
    <name type="scientific">Lithohypha guttulata</name>
    <dbReference type="NCBI Taxonomy" id="1690604"/>
    <lineage>
        <taxon>Eukaryota</taxon>
        <taxon>Fungi</taxon>
        <taxon>Dikarya</taxon>
        <taxon>Ascomycota</taxon>
        <taxon>Pezizomycotina</taxon>
        <taxon>Eurotiomycetes</taxon>
        <taxon>Chaetothyriomycetidae</taxon>
        <taxon>Chaetothyriales</taxon>
        <taxon>Trichomeriaceae</taxon>
        <taxon>Lithohypha</taxon>
    </lineage>
</organism>
<dbReference type="PANTHER" id="PTHR43283">
    <property type="entry name" value="BETA-LACTAMASE-RELATED"/>
    <property type="match status" value="1"/>
</dbReference>
<dbReference type="Pfam" id="PF00144">
    <property type="entry name" value="Beta-lactamase"/>
    <property type="match status" value="1"/>
</dbReference>
<dbReference type="Gene3D" id="3.40.710.10">
    <property type="entry name" value="DD-peptidase/beta-lactamase superfamily"/>
    <property type="match status" value="1"/>
</dbReference>
<keyword evidence="5" id="KW-1185">Reference proteome</keyword>
<reference evidence="4 5" key="1">
    <citation type="submission" date="2023-08" db="EMBL/GenBank/DDBJ databases">
        <title>Black Yeasts Isolated from many extreme environments.</title>
        <authorList>
            <person name="Coleine C."/>
            <person name="Stajich J.E."/>
            <person name="Selbmann L."/>
        </authorList>
    </citation>
    <scope>NUCLEOTIDE SEQUENCE [LARGE SCALE GENOMIC DNA]</scope>
    <source>
        <strain evidence="4 5">CCFEE 5885</strain>
    </source>
</reference>
<comment type="caution">
    <text evidence="4">The sequence shown here is derived from an EMBL/GenBank/DDBJ whole genome shotgun (WGS) entry which is preliminary data.</text>
</comment>
<feature type="domain" description="Beta-lactamase-related" evidence="3">
    <location>
        <begin position="21"/>
        <end position="376"/>
    </location>
</feature>
<proteinExistence type="inferred from homology"/>
<sequence length="399" mass="43486">MAGIRKFKSTIASALSNKEIAGGAVIAIDRHGKELLSHAFGQTSLDDDAHLFDLDTTFWIASSTKLLTAICALQCVEKGLLKLDEDISTVLPEWKDPQILTGFDGDGNAQLRCATEKITLRRLLTHSSGMTYYFMNPLIMRWRDSQGLAVGTGRVAEYMNPLVFEPGSSWQYGPSIDWAGAMLEKVTGVTLGAYMQAHIFAPLGMTHTTFRAKHDAEMRRRMVGRVGRNPTTGELIREESGLYPVKDNTDDLGGGGLYSCARDYIKVLTSLLLDDGKLLGPAMHGELFRGQLEHPEAFAAAATNRVVGPLFSPAFAASRGADSRWDYALGGAVVDKEVPGQAGKGTLYWGGLPNNNWWIDRENGVCGFYATWLLPPGDQITGKLMAELQKAALKEVAKL</sequence>
<name>A0ABR0KL18_9EURO</name>
<dbReference type="Proteomes" id="UP001345013">
    <property type="component" value="Unassembled WGS sequence"/>
</dbReference>
<dbReference type="InterPro" id="IPR012338">
    <property type="entry name" value="Beta-lactam/transpept-like"/>
</dbReference>
<dbReference type="PANTHER" id="PTHR43283:SF17">
    <property type="entry name" value="(LOVD), PUTATIVE (AFU_ORTHOLOGUE AFUA_5G00920)-RELATED"/>
    <property type="match status" value="1"/>
</dbReference>
<evidence type="ECO:0000313" key="4">
    <source>
        <dbReference type="EMBL" id="KAK5099599.1"/>
    </source>
</evidence>
<dbReference type="SUPFAM" id="SSF56601">
    <property type="entry name" value="beta-lactamase/transpeptidase-like"/>
    <property type="match status" value="1"/>
</dbReference>
<evidence type="ECO:0000313" key="5">
    <source>
        <dbReference type="Proteomes" id="UP001345013"/>
    </source>
</evidence>
<protein>
    <recommendedName>
        <fullName evidence="3">Beta-lactamase-related domain-containing protein</fullName>
    </recommendedName>
</protein>
<comment type="similarity">
    <text evidence="1">Belongs to the class-A beta-lactamase family.</text>
</comment>
<dbReference type="InterPro" id="IPR050789">
    <property type="entry name" value="Diverse_Enzym_Activities"/>
</dbReference>
<dbReference type="EMBL" id="JAVRRG010000009">
    <property type="protein sequence ID" value="KAK5099599.1"/>
    <property type="molecule type" value="Genomic_DNA"/>
</dbReference>
<evidence type="ECO:0000256" key="1">
    <source>
        <dbReference type="ARBA" id="ARBA00009009"/>
    </source>
</evidence>